<feature type="domain" description="Zinc finger CHCC-type" evidence="1">
    <location>
        <begin position="95"/>
        <end position="131"/>
    </location>
</feature>
<dbReference type="InterPro" id="IPR019401">
    <property type="entry name" value="Znf_CHCC"/>
</dbReference>
<keyword evidence="3" id="KW-1185">Reference proteome</keyword>
<proteinExistence type="predicted"/>
<dbReference type="GO" id="GO:0006120">
    <property type="term" value="P:mitochondrial electron transport, NADH to ubiquinone"/>
    <property type="evidence" value="ECO:0007669"/>
    <property type="project" value="TreeGrafter"/>
</dbReference>
<dbReference type="AlphaFoldDB" id="A0AAV5QIK9"/>
<evidence type="ECO:0000313" key="3">
    <source>
        <dbReference type="Proteomes" id="UP001360560"/>
    </source>
</evidence>
<accession>A0AAV5QIK9</accession>
<dbReference type="PANTHER" id="PTHR13156:SF0">
    <property type="entry name" value="NADH DEHYDROGENASE [UBIQUINONE] IRON-SULFUR PROTEIN 6, MITOCHONDRIAL"/>
    <property type="match status" value="1"/>
</dbReference>
<dbReference type="EMBL" id="BTFZ01000002">
    <property type="protein sequence ID" value="GMM34474.1"/>
    <property type="molecule type" value="Genomic_DNA"/>
</dbReference>
<gene>
    <name evidence="2" type="ORF">DASC09_017990</name>
</gene>
<name>A0AAV5QIK9_9ASCO</name>
<protein>
    <recommendedName>
        <fullName evidence="1">Zinc finger CHCC-type domain-containing protein</fullName>
    </recommendedName>
</protein>
<evidence type="ECO:0000259" key="1">
    <source>
        <dbReference type="Pfam" id="PF10276"/>
    </source>
</evidence>
<dbReference type="Proteomes" id="UP001360560">
    <property type="component" value="Unassembled WGS sequence"/>
</dbReference>
<sequence>MFRLTTRSNTIRSLARSRFYSSKVETVKKSEEVDISEFTKQSPNFATPWSPSQRERSDLVNDVRFVQHDLESQPRAYSAMELIHRQPVRYIEHGNVAVCNGNKGRHQGHPKVFINLDQPKASTCGYCGLKFAQAKFKDQVEAELAKQKL</sequence>
<evidence type="ECO:0000313" key="2">
    <source>
        <dbReference type="EMBL" id="GMM34474.1"/>
    </source>
</evidence>
<organism evidence="2 3">
    <name type="scientific">Saccharomycopsis crataegensis</name>
    <dbReference type="NCBI Taxonomy" id="43959"/>
    <lineage>
        <taxon>Eukaryota</taxon>
        <taxon>Fungi</taxon>
        <taxon>Dikarya</taxon>
        <taxon>Ascomycota</taxon>
        <taxon>Saccharomycotina</taxon>
        <taxon>Saccharomycetes</taxon>
        <taxon>Saccharomycopsidaceae</taxon>
        <taxon>Saccharomycopsis</taxon>
    </lineage>
</organism>
<comment type="caution">
    <text evidence="2">The sequence shown here is derived from an EMBL/GenBank/DDBJ whole genome shotgun (WGS) entry which is preliminary data.</text>
</comment>
<dbReference type="GeneID" id="90072453"/>
<reference evidence="2 3" key="1">
    <citation type="journal article" date="2023" name="Elife">
        <title>Identification of key yeast species and microbe-microbe interactions impacting larval growth of Drosophila in the wild.</title>
        <authorList>
            <person name="Mure A."/>
            <person name="Sugiura Y."/>
            <person name="Maeda R."/>
            <person name="Honda K."/>
            <person name="Sakurai N."/>
            <person name="Takahashi Y."/>
            <person name="Watada M."/>
            <person name="Katoh T."/>
            <person name="Gotoh A."/>
            <person name="Gotoh Y."/>
            <person name="Taniguchi I."/>
            <person name="Nakamura K."/>
            <person name="Hayashi T."/>
            <person name="Katayama T."/>
            <person name="Uemura T."/>
            <person name="Hattori Y."/>
        </authorList>
    </citation>
    <scope>NUCLEOTIDE SEQUENCE [LARGE SCALE GENOMIC DNA]</scope>
    <source>
        <strain evidence="2 3">SC-9</strain>
    </source>
</reference>
<dbReference type="PANTHER" id="PTHR13156">
    <property type="entry name" value="NADH-UBIQUINONE OXIDOREDUCTASE 13 KD-A SUBUNIT"/>
    <property type="match status" value="1"/>
</dbReference>
<dbReference type="Gene3D" id="2.60.260.40">
    <property type="entry name" value="q5lls5 like domains"/>
    <property type="match status" value="1"/>
</dbReference>
<dbReference type="RefSeq" id="XP_064851474.1">
    <property type="nucleotide sequence ID" value="XM_064995402.1"/>
</dbReference>
<dbReference type="GO" id="GO:0005739">
    <property type="term" value="C:mitochondrion"/>
    <property type="evidence" value="ECO:0007669"/>
    <property type="project" value="GOC"/>
</dbReference>
<dbReference type="Pfam" id="PF10276">
    <property type="entry name" value="zf-CHCC"/>
    <property type="match status" value="1"/>
</dbReference>